<sequence>MLDHAPGCAGPDRAERSQRYAAATISACRGDGKDTMDGLNALAMNWFAHFLWIFRMHGSYKKYSSSADPSGAATPTLVETSGFMFEEPGSRPSTTSKQVMKSQKWTCPITGVREDKHWDALAEDPDVLLSVTETCHIL</sequence>
<reference evidence="2" key="1">
    <citation type="journal article" date="2017" name="Nat. Ecol. Evol.">
        <title>Genome expansion and lineage-specific genetic innovations in the forest pathogenic fungi Armillaria.</title>
        <authorList>
            <person name="Sipos G."/>
            <person name="Prasanna A.N."/>
            <person name="Walter M.C."/>
            <person name="O'Connor E."/>
            <person name="Balint B."/>
            <person name="Krizsan K."/>
            <person name="Kiss B."/>
            <person name="Hess J."/>
            <person name="Varga T."/>
            <person name="Slot J."/>
            <person name="Riley R."/>
            <person name="Boka B."/>
            <person name="Rigling D."/>
            <person name="Barry K."/>
            <person name="Lee J."/>
            <person name="Mihaltcheva S."/>
            <person name="LaButti K."/>
            <person name="Lipzen A."/>
            <person name="Waldron R."/>
            <person name="Moloney N.M."/>
            <person name="Sperisen C."/>
            <person name="Kredics L."/>
            <person name="Vagvoelgyi C."/>
            <person name="Patrignani A."/>
            <person name="Fitzpatrick D."/>
            <person name="Nagy I."/>
            <person name="Doyle S."/>
            <person name="Anderson J.B."/>
            <person name="Grigoriev I.V."/>
            <person name="Gueldener U."/>
            <person name="Muensterkoetter M."/>
            <person name="Nagy L.G."/>
        </authorList>
    </citation>
    <scope>NUCLEOTIDE SEQUENCE [LARGE SCALE GENOMIC DNA]</scope>
    <source>
        <strain evidence="2">28-4</strain>
    </source>
</reference>
<evidence type="ECO:0000313" key="1">
    <source>
        <dbReference type="EMBL" id="PBK61502.1"/>
    </source>
</evidence>
<gene>
    <name evidence="1" type="ORF">ARMSODRAFT_1025632</name>
</gene>
<dbReference type="Proteomes" id="UP000218334">
    <property type="component" value="Unassembled WGS sequence"/>
</dbReference>
<keyword evidence="2" id="KW-1185">Reference proteome</keyword>
<protein>
    <submittedName>
        <fullName evidence="1">Uncharacterized protein</fullName>
    </submittedName>
</protein>
<evidence type="ECO:0000313" key="2">
    <source>
        <dbReference type="Proteomes" id="UP000218334"/>
    </source>
</evidence>
<proteinExistence type="predicted"/>
<name>A0A2H3B370_9AGAR</name>
<dbReference type="AlphaFoldDB" id="A0A2H3B370"/>
<organism evidence="1 2">
    <name type="scientific">Armillaria solidipes</name>
    <dbReference type="NCBI Taxonomy" id="1076256"/>
    <lineage>
        <taxon>Eukaryota</taxon>
        <taxon>Fungi</taxon>
        <taxon>Dikarya</taxon>
        <taxon>Basidiomycota</taxon>
        <taxon>Agaricomycotina</taxon>
        <taxon>Agaricomycetes</taxon>
        <taxon>Agaricomycetidae</taxon>
        <taxon>Agaricales</taxon>
        <taxon>Marasmiineae</taxon>
        <taxon>Physalacriaceae</taxon>
        <taxon>Armillaria</taxon>
    </lineage>
</organism>
<dbReference type="STRING" id="1076256.A0A2H3B370"/>
<dbReference type="EMBL" id="KZ293475">
    <property type="protein sequence ID" value="PBK61502.1"/>
    <property type="molecule type" value="Genomic_DNA"/>
</dbReference>
<accession>A0A2H3B370</accession>